<evidence type="ECO:0000256" key="1">
    <source>
        <dbReference type="SAM" id="MobiDB-lite"/>
    </source>
</evidence>
<dbReference type="EMBL" id="VOFY01000007">
    <property type="protein sequence ID" value="KAA8590806.1"/>
    <property type="molecule type" value="Genomic_DNA"/>
</dbReference>
<name>A0A5J5DCW6_9PERO</name>
<dbReference type="AlphaFoldDB" id="A0A5J5DCW6"/>
<gene>
    <name evidence="2" type="ORF">FQN60_001749</name>
</gene>
<keyword evidence="3" id="KW-1185">Reference proteome</keyword>
<sequence length="78" mass="9211">MRGYQHHRRPSRISWYSPCQRHRGAEWLAEFHTLVQASRRMLWACPRNASRPQPQSLALTGSKRGRAKKEIQLSSRKK</sequence>
<feature type="region of interest" description="Disordered" evidence="1">
    <location>
        <begin position="46"/>
        <end position="78"/>
    </location>
</feature>
<accession>A0A5J5DCW6</accession>
<comment type="caution">
    <text evidence="2">The sequence shown here is derived from an EMBL/GenBank/DDBJ whole genome shotgun (WGS) entry which is preliminary data.</text>
</comment>
<evidence type="ECO:0000313" key="2">
    <source>
        <dbReference type="EMBL" id="KAA8590806.1"/>
    </source>
</evidence>
<protein>
    <submittedName>
        <fullName evidence="2">Uncharacterized protein</fullName>
    </submittedName>
</protein>
<dbReference type="Proteomes" id="UP000327493">
    <property type="component" value="Chromosome 7"/>
</dbReference>
<feature type="compositionally biased region" description="Polar residues" evidence="1">
    <location>
        <begin position="50"/>
        <end position="59"/>
    </location>
</feature>
<evidence type="ECO:0000313" key="3">
    <source>
        <dbReference type="Proteomes" id="UP000327493"/>
    </source>
</evidence>
<proteinExistence type="predicted"/>
<organism evidence="2 3">
    <name type="scientific">Etheostoma spectabile</name>
    <name type="common">orangethroat darter</name>
    <dbReference type="NCBI Taxonomy" id="54343"/>
    <lineage>
        <taxon>Eukaryota</taxon>
        <taxon>Metazoa</taxon>
        <taxon>Chordata</taxon>
        <taxon>Craniata</taxon>
        <taxon>Vertebrata</taxon>
        <taxon>Euteleostomi</taxon>
        <taxon>Actinopterygii</taxon>
        <taxon>Neopterygii</taxon>
        <taxon>Teleostei</taxon>
        <taxon>Neoteleostei</taxon>
        <taxon>Acanthomorphata</taxon>
        <taxon>Eupercaria</taxon>
        <taxon>Perciformes</taxon>
        <taxon>Percoidei</taxon>
        <taxon>Percidae</taxon>
        <taxon>Etheostomatinae</taxon>
        <taxon>Etheostoma</taxon>
    </lineage>
</organism>
<reference evidence="2 3" key="1">
    <citation type="submission" date="2019-08" db="EMBL/GenBank/DDBJ databases">
        <title>A chromosome-level genome assembly, high-density linkage maps, and genome scans reveal the genomic architecture of hybrid incompatibilities underlying speciation via character displacement in darters (Percidae: Etheostominae).</title>
        <authorList>
            <person name="Moran R.L."/>
            <person name="Catchen J.M."/>
            <person name="Fuller R.C."/>
        </authorList>
    </citation>
    <scope>NUCLEOTIDE SEQUENCE [LARGE SCALE GENOMIC DNA]</scope>
    <source>
        <strain evidence="2">EspeVRDwgs_2016</strain>
        <tissue evidence="2">Muscle</tissue>
    </source>
</reference>